<keyword evidence="7" id="KW-1185">Reference proteome</keyword>
<dbReference type="Gene3D" id="1.20.120.1630">
    <property type="match status" value="1"/>
</dbReference>
<dbReference type="GO" id="GO:0004671">
    <property type="term" value="F:protein C-terminal S-isoprenylcysteine carboxyl O-methyltransferase activity"/>
    <property type="evidence" value="ECO:0007669"/>
    <property type="project" value="UniProtKB-EC"/>
</dbReference>
<feature type="transmembrane region" description="Helical" evidence="5">
    <location>
        <begin position="82"/>
        <end position="106"/>
    </location>
</feature>
<dbReference type="EC" id="2.1.1.100" evidence="6"/>
<keyword evidence="3 5" id="KW-1133">Transmembrane helix</keyword>
<evidence type="ECO:0000313" key="6">
    <source>
        <dbReference type="EMBL" id="MDO3637972.1"/>
    </source>
</evidence>
<keyword evidence="6" id="KW-0808">Transferase</keyword>
<proteinExistence type="predicted"/>
<reference evidence="6" key="1">
    <citation type="submission" date="2023-07" db="EMBL/GenBank/DDBJ databases">
        <title>Mycolicibacterium sp. nov., a novel bacterial species.</title>
        <authorList>
            <person name="Cao Y."/>
        </authorList>
    </citation>
    <scope>NUCLEOTIDE SEQUENCE</scope>
    <source>
        <strain evidence="6">KC 300</strain>
    </source>
</reference>
<feature type="transmembrane region" description="Helical" evidence="5">
    <location>
        <begin position="131"/>
        <end position="160"/>
    </location>
</feature>
<dbReference type="Proteomes" id="UP001168823">
    <property type="component" value="Unassembled WGS sequence"/>
</dbReference>
<name>A0ABT8UJJ8_9MYCO</name>
<evidence type="ECO:0000313" key="7">
    <source>
        <dbReference type="Proteomes" id="UP001168823"/>
    </source>
</evidence>
<dbReference type="RefSeq" id="WP_302915412.1">
    <property type="nucleotide sequence ID" value="NZ_JAUMSQ010000166.1"/>
</dbReference>
<sequence length="216" mass="23139">MSVAALVLFALFVLLVVARALLQRHRTGDTGGRQSSIPFGSTQWWWHWVFQLGLLLTGVAAPIADLVGLAPLGVLNHPFPRWLGVVMATLGALAAFAGELAMGASWRIAVDESERTGLVTGGPFRLVRNPIYSAMLGAFVGLMLMVPNVIALGGLVIAVVGIEATVRLVEEPYLRRMHGPAYDDYASRVGRFLPGIGRVRSNRPAAAPHPDNRGAQ</sequence>
<comment type="subcellular location">
    <subcellularLocation>
        <location evidence="1">Endomembrane system</location>
        <topology evidence="1">Multi-pass membrane protein</topology>
    </subcellularLocation>
</comment>
<dbReference type="EC" id="2.1.1.334" evidence="6"/>
<gene>
    <name evidence="6" type="ORF">Q2100_19705</name>
</gene>
<keyword evidence="4 5" id="KW-0472">Membrane</keyword>
<feature type="transmembrane region" description="Helical" evidence="5">
    <location>
        <begin position="44"/>
        <end position="70"/>
    </location>
</feature>
<dbReference type="Pfam" id="PF04191">
    <property type="entry name" value="PEMT"/>
    <property type="match status" value="1"/>
</dbReference>
<evidence type="ECO:0000256" key="5">
    <source>
        <dbReference type="SAM" id="Phobius"/>
    </source>
</evidence>
<accession>A0ABT8UJJ8</accession>
<dbReference type="GO" id="GO:0032259">
    <property type="term" value="P:methylation"/>
    <property type="evidence" value="ECO:0007669"/>
    <property type="project" value="UniProtKB-KW"/>
</dbReference>
<evidence type="ECO:0000256" key="4">
    <source>
        <dbReference type="ARBA" id="ARBA00023136"/>
    </source>
</evidence>
<dbReference type="PANTHER" id="PTHR12714">
    <property type="entry name" value="PROTEIN-S ISOPRENYLCYSTEINE O-METHYLTRANSFERASE"/>
    <property type="match status" value="1"/>
</dbReference>
<evidence type="ECO:0000256" key="2">
    <source>
        <dbReference type="ARBA" id="ARBA00022692"/>
    </source>
</evidence>
<evidence type="ECO:0000256" key="1">
    <source>
        <dbReference type="ARBA" id="ARBA00004127"/>
    </source>
</evidence>
<dbReference type="PANTHER" id="PTHR12714:SF9">
    <property type="entry name" value="PROTEIN-S-ISOPRENYLCYSTEINE O-METHYLTRANSFERASE"/>
    <property type="match status" value="1"/>
</dbReference>
<dbReference type="EMBL" id="JAUMSQ010000166">
    <property type="protein sequence ID" value="MDO3637972.1"/>
    <property type="molecule type" value="Genomic_DNA"/>
</dbReference>
<protein>
    <submittedName>
        <fullName evidence="6">Isoprenylcysteine carboxylmethyltransferase family protein</fullName>
        <ecNumber evidence="6">2.1.1.100</ecNumber>
        <ecNumber evidence="6">2.1.1.334</ecNumber>
    </submittedName>
</protein>
<evidence type="ECO:0000256" key="3">
    <source>
        <dbReference type="ARBA" id="ARBA00022989"/>
    </source>
</evidence>
<comment type="caution">
    <text evidence="6">The sequence shown here is derived from an EMBL/GenBank/DDBJ whole genome shotgun (WGS) entry which is preliminary data.</text>
</comment>
<keyword evidence="6" id="KW-0489">Methyltransferase</keyword>
<keyword evidence="2 5" id="KW-0812">Transmembrane</keyword>
<organism evidence="6 7">
    <name type="scientific">Mycolicibacterium arseniciresistens</name>
    <dbReference type="NCBI Taxonomy" id="3062257"/>
    <lineage>
        <taxon>Bacteria</taxon>
        <taxon>Bacillati</taxon>
        <taxon>Actinomycetota</taxon>
        <taxon>Actinomycetes</taxon>
        <taxon>Mycobacteriales</taxon>
        <taxon>Mycobacteriaceae</taxon>
        <taxon>Mycolicibacterium</taxon>
    </lineage>
</organism>
<dbReference type="InterPro" id="IPR007318">
    <property type="entry name" value="Phopholipid_MeTrfase"/>
</dbReference>